<feature type="chain" id="PRO_5015518662" evidence="13">
    <location>
        <begin position="41"/>
        <end position="793"/>
    </location>
</feature>
<keyword evidence="10 11" id="KW-0998">Cell outer membrane</keyword>
<evidence type="ECO:0000256" key="11">
    <source>
        <dbReference type="PROSITE-ProRule" id="PRU01360"/>
    </source>
</evidence>
<evidence type="ECO:0000259" key="15">
    <source>
        <dbReference type="Pfam" id="PF07715"/>
    </source>
</evidence>
<feature type="signal peptide" evidence="13">
    <location>
        <begin position="1"/>
        <end position="40"/>
    </location>
</feature>
<evidence type="ECO:0000256" key="2">
    <source>
        <dbReference type="ARBA" id="ARBA00022448"/>
    </source>
</evidence>
<feature type="domain" description="TonB-dependent receptor-like beta-barrel" evidence="14">
    <location>
        <begin position="306"/>
        <end position="758"/>
    </location>
</feature>
<keyword evidence="5 11" id="KW-0812">Transmembrane</keyword>
<keyword evidence="9 11" id="KW-0472">Membrane</keyword>
<dbReference type="SUPFAM" id="SSF56935">
    <property type="entry name" value="Porins"/>
    <property type="match status" value="1"/>
</dbReference>
<keyword evidence="8 12" id="KW-0798">TonB box</keyword>
<dbReference type="PANTHER" id="PTHR32552:SF81">
    <property type="entry name" value="TONB-DEPENDENT OUTER MEMBRANE RECEPTOR"/>
    <property type="match status" value="1"/>
</dbReference>
<gene>
    <name evidence="16" type="ORF">CVO77_14675</name>
</gene>
<dbReference type="PROSITE" id="PS52016">
    <property type="entry name" value="TONB_DEPENDENT_REC_3"/>
    <property type="match status" value="1"/>
</dbReference>
<evidence type="ECO:0000256" key="5">
    <source>
        <dbReference type="ARBA" id="ARBA00022692"/>
    </source>
</evidence>
<dbReference type="InterPro" id="IPR000531">
    <property type="entry name" value="Beta-barrel_TonB"/>
</dbReference>
<dbReference type="GO" id="GO:0006826">
    <property type="term" value="P:iron ion transport"/>
    <property type="evidence" value="ECO:0007669"/>
    <property type="project" value="UniProtKB-KW"/>
</dbReference>
<dbReference type="AlphaFoldDB" id="A0A2S8B1L7"/>
<dbReference type="Pfam" id="PF00593">
    <property type="entry name" value="TonB_dep_Rec_b-barrel"/>
    <property type="match status" value="1"/>
</dbReference>
<evidence type="ECO:0000256" key="13">
    <source>
        <dbReference type="SAM" id="SignalP"/>
    </source>
</evidence>
<keyword evidence="2 11" id="KW-0813">Transport</keyword>
<sequence length="793" mass="85006">MTNTDPKPNGASPPGPLRRHRTWLAAGAALAAVAAPPALAQSNPAADAPPQLDEIIVTAQKREESANSVPMSISVATASDLEAAGVIEPRDLGKIATSFNYTDSYVGSPIYTLRGVGFSDISLGGRPTVSIYVDEAPIPFAIETRGANLDLERVEILKGPQGTLFGQNATGGAINYIAAKPTREFEAGLDASYGRFDAWKLGGYVSGPLSNTLSARLAVEHRDMGPWQRSYTSGARNGREDFTNGRFALAFEPSSSFRANLTISGFIDQSDVQAGQAIAITPSIPAAAPFVAGLLTYPLAPANARAADFNPGGDYARDNHYFQGVLRLEQDLSDSVSLTSLTSYSRYRERQYQDIDGTTLSNIDQYTDGRIRSISQELRLAAKIGARANILVGGSYSRDKVLEDGLVTNPESTVAYTFVPFGLPLFESFRDINNQRSRNIAIFGNGDVALTDSLRLYGGVRYSRNRINYNGCTADAGDGVTANSFGTLLNVFRAGAGLPPVAPIAPGGCFSADAAFVPGLVVDQLKDDSLSWRAGIDWKPADRILIYANVSKGYKAGSFPTLAATLQSQLEPAVQESLIAYEAGFKGTLADRTLQVNGAIFHYDYRQKQFLGKVLDPVFGPLIRLANVPKSRISGAELEFVWAPARGFKLSAGGSYIDSKILDNYTGFDATGAVRNFGGEPFPNTPKWHGLANADYQWSVGGRLDAFVGAGMTYQGKSNSQLGELPLLATKAYTLVDLRAGVEAPDGRWRFTIWGRNVGNAYYWTAANANLDTTVRFAGMPATYGATLSLKLR</sequence>
<evidence type="ECO:0000256" key="12">
    <source>
        <dbReference type="RuleBase" id="RU003357"/>
    </source>
</evidence>
<evidence type="ECO:0000256" key="8">
    <source>
        <dbReference type="ARBA" id="ARBA00023077"/>
    </source>
</evidence>
<reference evidence="17" key="1">
    <citation type="submission" date="2017-11" db="EMBL/GenBank/DDBJ databases">
        <title>The complete genome sequence of Sphingopyxis pomeranensis sp. nov. strain WS5A3p.</title>
        <authorList>
            <person name="Kaminski M.A."/>
        </authorList>
    </citation>
    <scope>NUCLEOTIDE SEQUENCE [LARGE SCALE GENOMIC DNA]</scope>
    <source>
        <strain evidence="17">WS5A3p</strain>
    </source>
</reference>
<evidence type="ECO:0000256" key="10">
    <source>
        <dbReference type="ARBA" id="ARBA00023237"/>
    </source>
</evidence>
<dbReference type="InterPro" id="IPR012910">
    <property type="entry name" value="Plug_dom"/>
</dbReference>
<evidence type="ECO:0000256" key="9">
    <source>
        <dbReference type="ARBA" id="ARBA00023136"/>
    </source>
</evidence>
<dbReference type="Gene3D" id="2.40.170.20">
    <property type="entry name" value="TonB-dependent receptor, beta-barrel domain"/>
    <property type="match status" value="1"/>
</dbReference>
<keyword evidence="7" id="KW-0406">Ion transport</keyword>
<evidence type="ECO:0000256" key="6">
    <source>
        <dbReference type="ARBA" id="ARBA00023004"/>
    </source>
</evidence>
<evidence type="ECO:0000256" key="4">
    <source>
        <dbReference type="ARBA" id="ARBA00022496"/>
    </source>
</evidence>
<name>A0A2S8B1L7_9SPHN</name>
<comment type="caution">
    <text evidence="16">The sequence shown here is derived from an EMBL/GenBank/DDBJ whole genome shotgun (WGS) entry which is preliminary data.</text>
</comment>
<keyword evidence="3 11" id="KW-1134">Transmembrane beta strand</keyword>
<dbReference type="Pfam" id="PF07715">
    <property type="entry name" value="Plug"/>
    <property type="match status" value="1"/>
</dbReference>
<dbReference type="OrthoDB" id="7455607at2"/>
<keyword evidence="4" id="KW-0410">Iron transport</keyword>
<keyword evidence="17" id="KW-1185">Reference proteome</keyword>
<evidence type="ECO:0000259" key="14">
    <source>
        <dbReference type="Pfam" id="PF00593"/>
    </source>
</evidence>
<accession>A0A2S8B1L7</accession>
<keyword evidence="6" id="KW-0408">Iron</keyword>
<dbReference type="PANTHER" id="PTHR32552">
    <property type="entry name" value="FERRICHROME IRON RECEPTOR-RELATED"/>
    <property type="match status" value="1"/>
</dbReference>
<comment type="similarity">
    <text evidence="11 12">Belongs to the TonB-dependent receptor family.</text>
</comment>
<feature type="domain" description="TonB-dependent receptor plug" evidence="15">
    <location>
        <begin position="67"/>
        <end position="173"/>
    </location>
</feature>
<dbReference type="EMBL" id="PHFW01000003">
    <property type="protein sequence ID" value="PQM26301.1"/>
    <property type="molecule type" value="Genomic_DNA"/>
</dbReference>
<evidence type="ECO:0000256" key="3">
    <source>
        <dbReference type="ARBA" id="ARBA00022452"/>
    </source>
</evidence>
<dbReference type="Proteomes" id="UP000238954">
    <property type="component" value="Chromosome"/>
</dbReference>
<protein>
    <submittedName>
        <fullName evidence="16">TonB-dependent receptor</fullName>
    </submittedName>
</protein>
<comment type="subcellular location">
    <subcellularLocation>
        <location evidence="1 11">Cell outer membrane</location>
        <topology evidence="1 11">Multi-pass membrane protein</topology>
    </subcellularLocation>
</comment>
<proteinExistence type="inferred from homology"/>
<dbReference type="PROSITE" id="PS51318">
    <property type="entry name" value="TAT"/>
    <property type="match status" value="1"/>
</dbReference>
<evidence type="ECO:0000313" key="16">
    <source>
        <dbReference type="EMBL" id="PQM26301.1"/>
    </source>
</evidence>
<dbReference type="InterPro" id="IPR036942">
    <property type="entry name" value="Beta-barrel_TonB_sf"/>
</dbReference>
<organism evidence="16 17">
    <name type="scientific">Sphingopyxis lindanitolerans</name>
    <dbReference type="NCBI Taxonomy" id="2054227"/>
    <lineage>
        <taxon>Bacteria</taxon>
        <taxon>Pseudomonadati</taxon>
        <taxon>Pseudomonadota</taxon>
        <taxon>Alphaproteobacteria</taxon>
        <taxon>Sphingomonadales</taxon>
        <taxon>Sphingomonadaceae</taxon>
        <taxon>Sphingopyxis</taxon>
    </lineage>
</organism>
<dbReference type="GO" id="GO:0009279">
    <property type="term" value="C:cell outer membrane"/>
    <property type="evidence" value="ECO:0007669"/>
    <property type="project" value="UniProtKB-SubCell"/>
</dbReference>
<evidence type="ECO:0000256" key="1">
    <source>
        <dbReference type="ARBA" id="ARBA00004571"/>
    </source>
</evidence>
<evidence type="ECO:0000256" key="7">
    <source>
        <dbReference type="ARBA" id="ARBA00023065"/>
    </source>
</evidence>
<dbReference type="InterPro" id="IPR039426">
    <property type="entry name" value="TonB-dep_rcpt-like"/>
</dbReference>
<evidence type="ECO:0000313" key="17">
    <source>
        <dbReference type="Proteomes" id="UP000238954"/>
    </source>
</evidence>
<dbReference type="InterPro" id="IPR006311">
    <property type="entry name" value="TAT_signal"/>
</dbReference>
<keyword evidence="13" id="KW-0732">Signal</keyword>
<dbReference type="RefSeq" id="WP_105999678.1">
    <property type="nucleotide sequence ID" value="NZ_CM009578.1"/>
</dbReference>
<keyword evidence="16" id="KW-0675">Receptor</keyword>